<name>A0A2T4B1C9_9HYPO</name>
<evidence type="ECO:0000313" key="2">
    <source>
        <dbReference type="EMBL" id="PTB63135.1"/>
    </source>
</evidence>
<keyword evidence="3" id="KW-1185">Reference proteome</keyword>
<dbReference type="OrthoDB" id="3359339at2759"/>
<dbReference type="EMBL" id="KZ680220">
    <property type="protein sequence ID" value="PTB63135.1"/>
    <property type="molecule type" value="Genomic_DNA"/>
</dbReference>
<dbReference type="GeneID" id="36601776"/>
<accession>A0A2T4B1C9</accession>
<dbReference type="RefSeq" id="XP_024746455.1">
    <property type="nucleotide sequence ID" value="XM_024893658.1"/>
</dbReference>
<feature type="region of interest" description="Disordered" evidence="1">
    <location>
        <begin position="1"/>
        <end position="36"/>
    </location>
</feature>
<sequence>MSNYEQISRQAEADLNTYQAKTGAARPPSNNDAGVDVNVEKKFEGAEVAYGDDLSTNRGYNKRIPPSEGGDLDARGRQARGHLYEGPGGPEDKIAQSYSQNPGRNDPDVVDADVDETQGLSQKDDLLAQGQAASRQNVGKNPPGPGGSQFKGSDYYMPESVQDSISAEGWTAPESVTQASRETEGYSANRNQ</sequence>
<evidence type="ECO:0000313" key="3">
    <source>
        <dbReference type="Proteomes" id="UP000241546"/>
    </source>
</evidence>
<protein>
    <submittedName>
        <fullName evidence="2">Uncharacterized protein</fullName>
    </submittedName>
</protein>
<dbReference type="AlphaFoldDB" id="A0A2T4B1C9"/>
<proteinExistence type="predicted"/>
<evidence type="ECO:0000256" key="1">
    <source>
        <dbReference type="SAM" id="MobiDB-lite"/>
    </source>
</evidence>
<organism evidence="2 3">
    <name type="scientific">Trichoderma citrinoviride</name>
    <dbReference type="NCBI Taxonomy" id="58853"/>
    <lineage>
        <taxon>Eukaryota</taxon>
        <taxon>Fungi</taxon>
        <taxon>Dikarya</taxon>
        <taxon>Ascomycota</taxon>
        <taxon>Pezizomycotina</taxon>
        <taxon>Sordariomycetes</taxon>
        <taxon>Hypocreomycetidae</taxon>
        <taxon>Hypocreales</taxon>
        <taxon>Hypocreaceae</taxon>
        <taxon>Trichoderma</taxon>
    </lineage>
</organism>
<feature type="region of interest" description="Disordered" evidence="1">
    <location>
        <begin position="49"/>
        <end position="192"/>
    </location>
</feature>
<reference evidence="3" key="1">
    <citation type="submission" date="2016-07" db="EMBL/GenBank/DDBJ databases">
        <title>Multiple horizontal gene transfer events from other fungi enriched the ability of initially mycotrophic Trichoderma (Ascomycota) to feed on dead plant biomass.</title>
        <authorList>
            <consortium name="DOE Joint Genome Institute"/>
            <person name="Atanasova L."/>
            <person name="Chenthamara K."/>
            <person name="Zhang J."/>
            <person name="Grujic M."/>
            <person name="Henrissat B."/>
            <person name="Kuo A."/>
            <person name="Aerts A."/>
            <person name="Salamov A."/>
            <person name="Lipzen A."/>
            <person name="Labutti K."/>
            <person name="Barry K."/>
            <person name="Miao Y."/>
            <person name="Rahimi M.J."/>
            <person name="Shen Q."/>
            <person name="Grigoriev I.V."/>
            <person name="Kubicek C.P."/>
            <person name="Druzhinina I.S."/>
        </authorList>
    </citation>
    <scope>NUCLEOTIDE SEQUENCE [LARGE SCALE GENOMIC DNA]</scope>
    <source>
        <strain evidence="3">TUCIM 6016</strain>
    </source>
</reference>
<dbReference type="Proteomes" id="UP000241546">
    <property type="component" value="Unassembled WGS sequence"/>
</dbReference>
<feature type="compositionally biased region" description="Polar residues" evidence="1">
    <location>
        <begin position="174"/>
        <end position="192"/>
    </location>
</feature>
<gene>
    <name evidence="2" type="ORF">BBK36DRAFT_1144194</name>
</gene>